<dbReference type="Proteomes" id="UP000582090">
    <property type="component" value="Unassembled WGS sequence"/>
</dbReference>
<dbReference type="EMBL" id="JACIDW010000001">
    <property type="protein sequence ID" value="MBB3962631.1"/>
    <property type="molecule type" value="Genomic_DNA"/>
</dbReference>
<protein>
    <submittedName>
        <fullName evidence="1">Rhodanese-related sulfurtransferase</fullName>
    </submittedName>
</protein>
<reference evidence="1 2" key="1">
    <citation type="submission" date="2020-08" db="EMBL/GenBank/DDBJ databases">
        <title>Genomic Encyclopedia of Type Strains, Phase IV (KMG-IV): sequencing the most valuable type-strain genomes for metagenomic binning, comparative biology and taxonomic classification.</title>
        <authorList>
            <person name="Goeker M."/>
        </authorList>
    </citation>
    <scope>NUCLEOTIDE SEQUENCE [LARGE SCALE GENOMIC DNA]</scope>
    <source>
        <strain evidence="1 2">DSM 26575</strain>
    </source>
</reference>
<dbReference type="AlphaFoldDB" id="A0A7W6CUI0"/>
<accession>A0A7W6CUI0</accession>
<sequence>MLRLPDIRHVLSGVPTEALGDMFESYALAADALDRFRSETPLQESLIAEYAQLCHEIEQEVILYCSGGLRSRG</sequence>
<keyword evidence="2" id="KW-1185">Reference proteome</keyword>
<keyword evidence="1" id="KW-0808">Transferase</keyword>
<evidence type="ECO:0000313" key="2">
    <source>
        <dbReference type="Proteomes" id="UP000582090"/>
    </source>
</evidence>
<name>A0A7W6CUI0_9HYPH</name>
<proteinExistence type="predicted"/>
<gene>
    <name evidence="1" type="ORF">GGQ67_000249</name>
</gene>
<organism evidence="1 2">
    <name type="scientific">Rhizobium metallidurans</name>
    <dbReference type="NCBI Taxonomy" id="1265931"/>
    <lineage>
        <taxon>Bacteria</taxon>
        <taxon>Pseudomonadati</taxon>
        <taxon>Pseudomonadota</taxon>
        <taxon>Alphaproteobacteria</taxon>
        <taxon>Hyphomicrobiales</taxon>
        <taxon>Rhizobiaceae</taxon>
        <taxon>Rhizobium/Agrobacterium group</taxon>
        <taxon>Rhizobium</taxon>
    </lineage>
</organism>
<comment type="caution">
    <text evidence="1">The sequence shown here is derived from an EMBL/GenBank/DDBJ whole genome shotgun (WGS) entry which is preliminary data.</text>
</comment>
<dbReference type="GO" id="GO:0016740">
    <property type="term" value="F:transferase activity"/>
    <property type="evidence" value="ECO:0007669"/>
    <property type="project" value="UniProtKB-KW"/>
</dbReference>
<evidence type="ECO:0000313" key="1">
    <source>
        <dbReference type="EMBL" id="MBB3962631.1"/>
    </source>
</evidence>